<keyword evidence="4 5" id="KW-0472">Membrane</keyword>
<keyword evidence="3 5" id="KW-1133">Transmembrane helix</keyword>
<feature type="transmembrane region" description="Helical" evidence="5">
    <location>
        <begin position="212"/>
        <end position="235"/>
    </location>
</feature>
<feature type="transmembrane region" description="Helical" evidence="5">
    <location>
        <begin position="12"/>
        <end position="29"/>
    </location>
</feature>
<evidence type="ECO:0000256" key="1">
    <source>
        <dbReference type="ARBA" id="ARBA00004141"/>
    </source>
</evidence>
<feature type="transmembrane region" description="Helical" evidence="5">
    <location>
        <begin position="41"/>
        <end position="60"/>
    </location>
</feature>
<dbReference type="PANTHER" id="PTHR22911:SF6">
    <property type="entry name" value="SOLUTE CARRIER FAMILY 35 MEMBER G1"/>
    <property type="match status" value="1"/>
</dbReference>
<feature type="domain" description="EamA" evidence="6">
    <location>
        <begin position="155"/>
        <end position="284"/>
    </location>
</feature>
<gene>
    <name evidence="7" type="ORF">HQ497_11890</name>
</gene>
<evidence type="ECO:0000256" key="5">
    <source>
        <dbReference type="SAM" id="Phobius"/>
    </source>
</evidence>
<feature type="transmembrane region" description="Helical" evidence="5">
    <location>
        <begin position="153"/>
        <end position="172"/>
    </location>
</feature>
<dbReference type="GO" id="GO:0016020">
    <property type="term" value="C:membrane"/>
    <property type="evidence" value="ECO:0007669"/>
    <property type="project" value="UniProtKB-SubCell"/>
</dbReference>
<feature type="transmembrane region" description="Helical" evidence="5">
    <location>
        <begin position="126"/>
        <end position="147"/>
    </location>
</feature>
<proteinExistence type="predicted"/>
<comment type="caution">
    <text evidence="7">The sequence shown here is derived from an EMBL/GenBank/DDBJ whole genome shotgun (WGS) entry which is preliminary data.</text>
</comment>
<evidence type="ECO:0000256" key="2">
    <source>
        <dbReference type="ARBA" id="ARBA00022692"/>
    </source>
</evidence>
<protein>
    <submittedName>
        <fullName evidence="7">DMT family transporter</fullName>
    </submittedName>
</protein>
<feature type="transmembrane region" description="Helical" evidence="5">
    <location>
        <begin position="72"/>
        <end position="94"/>
    </location>
</feature>
<feature type="transmembrane region" description="Helical" evidence="5">
    <location>
        <begin position="268"/>
        <end position="285"/>
    </location>
</feature>
<evidence type="ECO:0000256" key="4">
    <source>
        <dbReference type="ARBA" id="ARBA00023136"/>
    </source>
</evidence>
<dbReference type="SUPFAM" id="SSF103481">
    <property type="entry name" value="Multidrug resistance efflux transporter EmrE"/>
    <property type="match status" value="2"/>
</dbReference>
<feature type="transmembrane region" description="Helical" evidence="5">
    <location>
        <begin position="100"/>
        <end position="119"/>
    </location>
</feature>
<keyword evidence="2 5" id="KW-0812">Transmembrane</keyword>
<feature type="domain" description="EamA" evidence="6">
    <location>
        <begin position="15"/>
        <end position="141"/>
    </location>
</feature>
<comment type="subcellular location">
    <subcellularLocation>
        <location evidence="1">Membrane</location>
        <topology evidence="1">Multi-pass membrane protein</topology>
    </subcellularLocation>
</comment>
<dbReference type="InterPro" id="IPR037185">
    <property type="entry name" value="EmrE-like"/>
</dbReference>
<dbReference type="Pfam" id="PF00892">
    <property type="entry name" value="EamA"/>
    <property type="match status" value="2"/>
</dbReference>
<dbReference type="PANTHER" id="PTHR22911">
    <property type="entry name" value="ACYL-MALONYL CONDENSING ENZYME-RELATED"/>
    <property type="match status" value="1"/>
</dbReference>
<name>A0A972VYL0_9GAMM</name>
<feature type="transmembrane region" description="Helical" evidence="5">
    <location>
        <begin position="242"/>
        <end position="262"/>
    </location>
</feature>
<dbReference type="InterPro" id="IPR000620">
    <property type="entry name" value="EamA_dom"/>
</dbReference>
<organism evidence="7 8">
    <name type="scientific">SAR86 cluster bacterium</name>
    <dbReference type="NCBI Taxonomy" id="2030880"/>
    <lineage>
        <taxon>Bacteria</taxon>
        <taxon>Pseudomonadati</taxon>
        <taxon>Pseudomonadota</taxon>
        <taxon>Gammaproteobacteria</taxon>
        <taxon>SAR86 cluster</taxon>
    </lineage>
</organism>
<reference evidence="7" key="1">
    <citation type="submission" date="2020-05" db="EMBL/GenBank/DDBJ databases">
        <title>Sulfur intermediates as new biogeochemical hubs in an aquatic model microbial ecosystem.</title>
        <authorList>
            <person name="Vigneron A."/>
        </authorList>
    </citation>
    <scope>NUCLEOTIDE SEQUENCE</scope>
    <source>
        <strain evidence="7">Bin.250</strain>
    </source>
</reference>
<evidence type="ECO:0000256" key="3">
    <source>
        <dbReference type="ARBA" id="ARBA00022989"/>
    </source>
</evidence>
<dbReference type="Proteomes" id="UP000754644">
    <property type="component" value="Unassembled WGS sequence"/>
</dbReference>
<dbReference type="Gene3D" id="1.10.3730.20">
    <property type="match status" value="1"/>
</dbReference>
<evidence type="ECO:0000313" key="7">
    <source>
        <dbReference type="EMBL" id="NQV66053.1"/>
    </source>
</evidence>
<dbReference type="AlphaFoldDB" id="A0A972VYL0"/>
<sequence length="300" mass="32306">MSNSGIPPAIPFSVATLGIATFAGMDALMKGLSIEMGTYNAMLWRTFIALIIATALFLWRRERWPQNHIIQLHIWRGVVTSLMAYLFFWGLVYVPLAEAIGLSFIAPLIALYLAVVLLNEKMNNKAVLASLLGLAGAGVIIGGKLGGDYSADIGKGMAAILVSAVLYAYNLILQRQQALVARPFEIAFFQNATVVAVYLLFAPFWAVMPSSAMIPGLMGAAILGIISLLLLSWAYARAEATILIPVEYTAFIWAALLGWLIFAEAITAVTLLGTALIVIGCLVAARQKPEHIDHVEATAL</sequence>
<evidence type="ECO:0000313" key="8">
    <source>
        <dbReference type="Proteomes" id="UP000754644"/>
    </source>
</evidence>
<feature type="transmembrane region" description="Helical" evidence="5">
    <location>
        <begin position="184"/>
        <end position="206"/>
    </location>
</feature>
<evidence type="ECO:0000259" key="6">
    <source>
        <dbReference type="Pfam" id="PF00892"/>
    </source>
</evidence>
<accession>A0A972VYL0</accession>
<dbReference type="EMBL" id="JABMOJ010000450">
    <property type="protein sequence ID" value="NQV66053.1"/>
    <property type="molecule type" value="Genomic_DNA"/>
</dbReference>